<evidence type="ECO:0000256" key="8">
    <source>
        <dbReference type="ARBA" id="ARBA00022824"/>
    </source>
</evidence>
<reference evidence="14" key="1">
    <citation type="submission" date="2016-04" db="UniProtKB">
        <authorList>
            <consortium name="WormBaseParasite"/>
        </authorList>
    </citation>
    <scope>IDENTIFICATION</scope>
</reference>
<dbReference type="InterPro" id="IPR036330">
    <property type="entry name" value="Ost4p_sf"/>
</dbReference>
<name>A0A0N5AGM8_9BILA</name>
<comment type="subunit">
    <text evidence="6">Component of the oligosaccharyltransferase (OST) complex.</text>
</comment>
<keyword evidence="10 12" id="KW-1133">Transmembrane helix</keyword>
<dbReference type="PANTHER" id="PTHR12841:SF6">
    <property type="entry name" value="PROTEIN UNC-50 HOMOLOG"/>
    <property type="match status" value="1"/>
</dbReference>
<comment type="function">
    <text evidence="1">Subunit of the oligosaccharyl transferase (OST) complex that catalyzes the initial transfer of a defined glycan (Glc(3)Man(9)GlcNAc(2) in eukaryotes) from the lipid carrier dolichol-pyrophosphate to an asparagine residue within an Asn-X-Ser/Thr consensus motif in nascent polypeptide chains, the first step in protein N-glycosylation. N-glycosylation occurs cotranslationally and the complex associates with the Sec61 complex at the channel-forming translocon complex that mediates protein translocation across the endoplasmic reticulum (ER). All subunits are required for a maximal enzyme activity.</text>
</comment>
<dbReference type="WBParaSite" id="SMUV_0000349001-mRNA-1">
    <property type="protein sequence ID" value="SMUV_0000349001-mRNA-1"/>
    <property type="gene ID" value="SMUV_0000349001"/>
</dbReference>
<evidence type="ECO:0000313" key="14">
    <source>
        <dbReference type="WBParaSite" id="SMUV_0000349001-mRNA-1"/>
    </source>
</evidence>
<keyword evidence="7 12" id="KW-0812">Transmembrane</keyword>
<keyword evidence="13" id="KW-1185">Reference proteome</keyword>
<evidence type="ECO:0000256" key="10">
    <source>
        <dbReference type="ARBA" id="ARBA00022989"/>
    </source>
</evidence>
<sequence>MITDIQLGILANALGVTMLLLVVLFHYITVNQKRKSKGSVNSLIFSMIPQSPPSGPSHSVYSPLNNRNPASVGRGAIPSGSGYTSPNNQSCYLLCRFYGLLLNVFCYSSADRVGCLTAVRMSAGAKLSRYFRRLVRFKQMDFEFAVWQMVYLLVKPQKVYRNFMYRKRTKDQWARDDPAFLVLLALSLAVSSIIFALVMGLSFIAFVKFFLWVVFVDCIGVGLIIATALWFISNYYLRRVDDEDVEWGYCFDVHLNAFFPMLMFLHVLMPLTYPSLINYDALLPRFFGNTIWFVAVVYYIYITFLGYTALPILKNTHIFFYPITFLFIFYIATVTAGWNVSRTAFKFYHFRAGGTQ</sequence>
<keyword evidence="11 12" id="KW-0472">Membrane</keyword>
<evidence type="ECO:0000256" key="6">
    <source>
        <dbReference type="ARBA" id="ARBA00011157"/>
    </source>
</evidence>
<dbReference type="Pfam" id="PF10215">
    <property type="entry name" value="Ost4"/>
    <property type="match status" value="1"/>
</dbReference>
<evidence type="ECO:0000256" key="7">
    <source>
        <dbReference type="ARBA" id="ARBA00022692"/>
    </source>
</evidence>
<dbReference type="Pfam" id="PF05216">
    <property type="entry name" value="UNC-50"/>
    <property type="match status" value="1"/>
</dbReference>
<dbReference type="GO" id="GO:0005789">
    <property type="term" value="C:endoplasmic reticulum membrane"/>
    <property type="evidence" value="ECO:0007669"/>
    <property type="project" value="UniProtKB-SubCell"/>
</dbReference>
<feature type="transmembrane region" description="Helical" evidence="12">
    <location>
        <begin position="319"/>
        <end position="341"/>
    </location>
</feature>
<accession>A0A0N5AGM8</accession>
<dbReference type="InterPro" id="IPR007881">
    <property type="entry name" value="UNC-50"/>
</dbReference>
<keyword evidence="9" id="KW-0735">Signal-anchor</keyword>
<organism evidence="13 14">
    <name type="scientific">Syphacia muris</name>
    <dbReference type="NCBI Taxonomy" id="451379"/>
    <lineage>
        <taxon>Eukaryota</taxon>
        <taxon>Metazoa</taxon>
        <taxon>Ecdysozoa</taxon>
        <taxon>Nematoda</taxon>
        <taxon>Chromadorea</taxon>
        <taxon>Rhabditida</taxon>
        <taxon>Spirurina</taxon>
        <taxon>Oxyuridomorpha</taxon>
        <taxon>Oxyuroidea</taxon>
        <taxon>Oxyuridae</taxon>
        <taxon>Syphacia</taxon>
    </lineage>
</organism>
<dbReference type="STRING" id="451379.A0A0N5AGM8"/>
<dbReference type="InterPro" id="IPR018943">
    <property type="entry name" value="Oligosaccaryltransferase"/>
</dbReference>
<evidence type="ECO:0000313" key="13">
    <source>
        <dbReference type="Proteomes" id="UP000046393"/>
    </source>
</evidence>
<dbReference type="AlphaFoldDB" id="A0A0N5AGM8"/>
<dbReference type="GO" id="GO:0000139">
    <property type="term" value="C:Golgi membrane"/>
    <property type="evidence" value="ECO:0007669"/>
    <property type="project" value="TreeGrafter"/>
</dbReference>
<evidence type="ECO:0000256" key="11">
    <source>
        <dbReference type="ARBA" id="ARBA00023136"/>
    </source>
</evidence>
<comment type="subcellular location">
    <subcellularLocation>
        <location evidence="3">Endoplasmic reticulum membrane</location>
        <topology evidence="3">Single-pass type III membrane protein</topology>
    </subcellularLocation>
    <subcellularLocation>
        <location evidence="2">Membrane</location>
        <topology evidence="2">Multi-pass membrane protein</topology>
    </subcellularLocation>
</comment>
<dbReference type="PANTHER" id="PTHR12841">
    <property type="entry name" value="PROTEIN UNC-50 HOMOLOG"/>
    <property type="match status" value="1"/>
</dbReference>
<feature type="transmembrane region" description="Helical" evidence="12">
    <location>
        <begin position="257"/>
        <end position="279"/>
    </location>
</feature>
<evidence type="ECO:0000256" key="12">
    <source>
        <dbReference type="SAM" id="Phobius"/>
    </source>
</evidence>
<protein>
    <submittedName>
        <fullName evidence="14">Dolichyl-diphosphooligosaccharide--protein glycosyltransferase subunit 4</fullName>
    </submittedName>
</protein>
<feature type="transmembrane region" description="Helical" evidence="12">
    <location>
        <begin position="291"/>
        <end position="313"/>
    </location>
</feature>
<evidence type="ECO:0000256" key="5">
    <source>
        <dbReference type="ARBA" id="ARBA00007685"/>
    </source>
</evidence>
<feature type="transmembrane region" description="Helical" evidence="12">
    <location>
        <begin position="209"/>
        <end position="237"/>
    </location>
</feature>
<comment type="similarity">
    <text evidence="5">Belongs to the OST4 family.</text>
</comment>
<feature type="transmembrane region" description="Helical" evidence="12">
    <location>
        <begin position="6"/>
        <end position="28"/>
    </location>
</feature>
<evidence type="ECO:0000256" key="2">
    <source>
        <dbReference type="ARBA" id="ARBA00004141"/>
    </source>
</evidence>
<evidence type="ECO:0000256" key="1">
    <source>
        <dbReference type="ARBA" id="ARBA00002791"/>
    </source>
</evidence>
<evidence type="ECO:0000256" key="9">
    <source>
        <dbReference type="ARBA" id="ARBA00022968"/>
    </source>
</evidence>
<evidence type="ECO:0000256" key="4">
    <source>
        <dbReference type="ARBA" id="ARBA00006293"/>
    </source>
</evidence>
<proteinExistence type="inferred from homology"/>
<dbReference type="Proteomes" id="UP000046393">
    <property type="component" value="Unplaced"/>
</dbReference>
<dbReference type="SUPFAM" id="SSF103464">
    <property type="entry name" value="Oligosaccharyltransferase subunit ost4p"/>
    <property type="match status" value="1"/>
</dbReference>
<evidence type="ECO:0000256" key="3">
    <source>
        <dbReference type="ARBA" id="ARBA00004643"/>
    </source>
</evidence>
<feature type="transmembrane region" description="Helical" evidence="12">
    <location>
        <begin position="180"/>
        <end position="202"/>
    </location>
</feature>
<comment type="similarity">
    <text evidence="4">Belongs to the unc-50 family.</text>
</comment>
<keyword evidence="8" id="KW-0256">Endoplasmic reticulum</keyword>